<keyword evidence="3 5" id="KW-1133">Transmembrane helix</keyword>
<sequence>MSSSSNSSSSAKNEMNQMFYGTGPSAWLISLFGIKVIISIVGSTLNGTLAYVILRNKSMNSLCNKLIACYSIGSIFQQLNFFVTFATVITGNNFILYKTCVLIQLLPIFFSFFSFPLTFFIAIERFLAIFFPIWYKKRNGNNFLIIILFCCFVLGSYVTSVDIITSFGNPNTLVICAIGPKIDASLVNYLILGMNFGSICAYLAVWIRIKFAVGNYTDYQTHLLKCLFVLLLLELFGWTFSVGLRVFIGPLFGIVSGTFLNFLIINLATNIAYIAIALNLPVLYTFSKEHRTALNKQWIKIKAILRLSTVHATGVQPANAVFVVPNAISRQQTSSQSLKTNGISARGY</sequence>
<feature type="transmembrane region" description="Helical" evidence="5">
    <location>
        <begin position="227"/>
        <end position="248"/>
    </location>
</feature>
<protein>
    <recommendedName>
        <fullName evidence="6">G-protein coupled receptors family 1 profile domain-containing protein</fullName>
    </recommendedName>
</protein>
<keyword evidence="4 5" id="KW-0472">Membrane</keyword>
<comment type="caution">
    <text evidence="7">The sequence shown here is derived from an EMBL/GenBank/DDBJ whole genome shotgun (WGS) entry which is preliminary data.</text>
</comment>
<organism evidence="7 8">
    <name type="scientific">Meloidogyne enterolobii</name>
    <name type="common">Root-knot nematode worm</name>
    <name type="synonym">Meloidogyne mayaguensis</name>
    <dbReference type="NCBI Taxonomy" id="390850"/>
    <lineage>
        <taxon>Eukaryota</taxon>
        <taxon>Metazoa</taxon>
        <taxon>Ecdysozoa</taxon>
        <taxon>Nematoda</taxon>
        <taxon>Chromadorea</taxon>
        <taxon>Rhabditida</taxon>
        <taxon>Tylenchina</taxon>
        <taxon>Tylenchomorpha</taxon>
        <taxon>Tylenchoidea</taxon>
        <taxon>Meloidogynidae</taxon>
        <taxon>Meloidogyninae</taxon>
        <taxon>Meloidogyne</taxon>
    </lineage>
</organism>
<dbReference type="SMART" id="SM01381">
    <property type="entry name" value="7TM_GPCR_Srsx"/>
    <property type="match status" value="1"/>
</dbReference>
<feature type="domain" description="G-protein coupled receptors family 1 profile" evidence="6">
    <location>
        <begin position="45"/>
        <end position="284"/>
    </location>
</feature>
<feature type="transmembrane region" description="Helical" evidence="5">
    <location>
        <begin position="143"/>
        <end position="167"/>
    </location>
</feature>
<dbReference type="InterPro" id="IPR017452">
    <property type="entry name" value="GPCR_Rhodpsn_7TM"/>
</dbReference>
<dbReference type="PANTHER" id="PTHR23360:SF5">
    <property type="entry name" value="G-PROTEIN COUPLED RECEPTORS FAMILY 1 PROFILE DOMAIN-CONTAINING PROTEIN"/>
    <property type="match status" value="1"/>
</dbReference>
<evidence type="ECO:0000256" key="1">
    <source>
        <dbReference type="ARBA" id="ARBA00004370"/>
    </source>
</evidence>
<proteinExistence type="predicted"/>
<feature type="transmembrane region" description="Helical" evidence="5">
    <location>
        <begin position="260"/>
        <end position="286"/>
    </location>
</feature>
<evidence type="ECO:0000256" key="3">
    <source>
        <dbReference type="ARBA" id="ARBA00022989"/>
    </source>
</evidence>
<feature type="transmembrane region" description="Helical" evidence="5">
    <location>
        <begin position="101"/>
        <end position="123"/>
    </location>
</feature>
<evidence type="ECO:0000256" key="2">
    <source>
        <dbReference type="ARBA" id="ARBA00022692"/>
    </source>
</evidence>
<dbReference type="CDD" id="cd00637">
    <property type="entry name" value="7tm_classA_rhodopsin-like"/>
    <property type="match status" value="1"/>
</dbReference>
<dbReference type="AlphaFoldDB" id="A0A6V7VFJ5"/>
<evidence type="ECO:0000313" key="8">
    <source>
        <dbReference type="Proteomes" id="UP000580250"/>
    </source>
</evidence>
<dbReference type="InterPro" id="IPR047130">
    <property type="entry name" value="7TM_GPCR_Srsx_nematod"/>
</dbReference>
<evidence type="ECO:0000313" key="7">
    <source>
        <dbReference type="EMBL" id="CAD2173725.1"/>
    </source>
</evidence>
<feature type="transmembrane region" description="Helical" evidence="5">
    <location>
        <begin position="66"/>
        <end position="89"/>
    </location>
</feature>
<dbReference type="Proteomes" id="UP000580250">
    <property type="component" value="Unassembled WGS sequence"/>
</dbReference>
<evidence type="ECO:0000259" key="6">
    <source>
        <dbReference type="PROSITE" id="PS50262"/>
    </source>
</evidence>
<dbReference type="GO" id="GO:0004930">
    <property type="term" value="F:G protein-coupled receptor activity"/>
    <property type="evidence" value="ECO:0007669"/>
    <property type="project" value="InterPro"/>
</dbReference>
<dbReference type="EMBL" id="CAJEWN010000222">
    <property type="protein sequence ID" value="CAD2173725.1"/>
    <property type="molecule type" value="Genomic_DNA"/>
</dbReference>
<dbReference type="GO" id="GO:0016020">
    <property type="term" value="C:membrane"/>
    <property type="evidence" value="ECO:0007669"/>
    <property type="project" value="UniProtKB-SubCell"/>
</dbReference>
<comment type="subcellular location">
    <subcellularLocation>
        <location evidence="1">Membrane</location>
    </subcellularLocation>
</comment>
<dbReference type="SUPFAM" id="SSF81321">
    <property type="entry name" value="Family A G protein-coupled receptor-like"/>
    <property type="match status" value="1"/>
</dbReference>
<evidence type="ECO:0000256" key="5">
    <source>
        <dbReference type="SAM" id="Phobius"/>
    </source>
</evidence>
<name>A0A6V7VFJ5_MELEN</name>
<dbReference type="Gene3D" id="1.20.1070.10">
    <property type="entry name" value="Rhodopsin 7-helix transmembrane proteins"/>
    <property type="match status" value="1"/>
</dbReference>
<dbReference type="InterPro" id="IPR019424">
    <property type="entry name" value="7TM_GPCR_Srsx"/>
</dbReference>
<reference evidence="7 8" key="1">
    <citation type="submission" date="2020-08" db="EMBL/GenBank/DDBJ databases">
        <authorList>
            <person name="Koutsovoulos G."/>
            <person name="Danchin GJ E."/>
        </authorList>
    </citation>
    <scope>NUCLEOTIDE SEQUENCE [LARGE SCALE GENOMIC DNA]</scope>
</reference>
<evidence type="ECO:0000256" key="4">
    <source>
        <dbReference type="ARBA" id="ARBA00023136"/>
    </source>
</evidence>
<feature type="transmembrane region" description="Helical" evidence="5">
    <location>
        <begin position="187"/>
        <end position="207"/>
    </location>
</feature>
<keyword evidence="2 5" id="KW-0812">Transmembrane</keyword>
<accession>A0A6V7VFJ5</accession>
<dbReference type="InterPro" id="IPR000276">
    <property type="entry name" value="GPCR_Rhodpsn"/>
</dbReference>
<gene>
    <name evidence="7" type="ORF">MENT_LOCUS25349</name>
</gene>
<feature type="transmembrane region" description="Helical" evidence="5">
    <location>
        <begin position="26"/>
        <end position="54"/>
    </location>
</feature>
<dbReference type="PROSITE" id="PS50262">
    <property type="entry name" value="G_PROTEIN_RECEP_F1_2"/>
    <property type="match status" value="1"/>
</dbReference>
<dbReference type="PANTHER" id="PTHR23360">
    <property type="entry name" value="G-PROTEIN COUPLED RECEPTORS FAMILY 1 PROFILE DOMAIN-CONTAINING PROTEIN-RELATED"/>
    <property type="match status" value="1"/>
</dbReference>
<dbReference type="Pfam" id="PF10320">
    <property type="entry name" value="7TM_GPCR_Srsx"/>
    <property type="match status" value="1"/>
</dbReference>
<dbReference type="OrthoDB" id="5820127at2759"/>